<keyword evidence="13" id="KW-1185">Reference proteome</keyword>
<keyword evidence="6 11" id="KW-0812">Transmembrane</keyword>
<gene>
    <name evidence="12" type="ORF">SAMN04488136_12827</name>
</gene>
<dbReference type="InterPro" id="IPR023229">
    <property type="entry name" value="T2SS_M_periplasmic_sf"/>
</dbReference>
<evidence type="ECO:0000256" key="5">
    <source>
        <dbReference type="ARBA" id="ARBA00022519"/>
    </source>
</evidence>
<dbReference type="SUPFAM" id="SSF103054">
    <property type="entry name" value="General secretion pathway protein M, EpsM"/>
    <property type="match status" value="1"/>
</dbReference>
<protein>
    <recommendedName>
        <fullName evidence="10">Type II secretion system protein M</fullName>
        <shortName evidence="10">T2SS protein M</shortName>
    </recommendedName>
    <alternativeName>
        <fullName evidence="10">General secretion pathway protein M</fullName>
    </alternativeName>
</protein>
<reference evidence="12 13" key="1">
    <citation type="submission" date="2016-10" db="EMBL/GenBank/DDBJ databases">
        <authorList>
            <person name="de Groot N.N."/>
        </authorList>
    </citation>
    <scope>NUCLEOTIDE SEQUENCE [LARGE SCALE GENOMIC DNA]</scope>
    <source>
        <strain evidence="12 13">CGMCC 1.10228</strain>
    </source>
</reference>
<dbReference type="PIRSF" id="PIRSF006291">
    <property type="entry name" value="GspM"/>
    <property type="match status" value="1"/>
</dbReference>
<evidence type="ECO:0000256" key="4">
    <source>
        <dbReference type="ARBA" id="ARBA00022475"/>
    </source>
</evidence>
<keyword evidence="5 10" id="KW-0997">Cell inner membrane</keyword>
<proteinExistence type="inferred from homology"/>
<evidence type="ECO:0000313" key="12">
    <source>
        <dbReference type="EMBL" id="SDH76562.1"/>
    </source>
</evidence>
<evidence type="ECO:0000256" key="10">
    <source>
        <dbReference type="PIRNR" id="PIRNR006291"/>
    </source>
</evidence>
<dbReference type="Proteomes" id="UP000198854">
    <property type="component" value="Unassembled WGS sequence"/>
</dbReference>
<evidence type="ECO:0000256" key="3">
    <source>
        <dbReference type="ARBA" id="ARBA00022448"/>
    </source>
</evidence>
<dbReference type="OrthoDB" id="6624834at2"/>
<keyword evidence="7 10" id="KW-0653">Protein transport</keyword>
<evidence type="ECO:0000256" key="11">
    <source>
        <dbReference type="SAM" id="Phobius"/>
    </source>
</evidence>
<evidence type="ECO:0000313" key="13">
    <source>
        <dbReference type="Proteomes" id="UP000198854"/>
    </source>
</evidence>
<comment type="subcellular location">
    <subcellularLocation>
        <location evidence="1">Cell inner membrane</location>
        <topology evidence="1">Single-pass membrane protein</topology>
    </subcellularLocation>
</comment>
<keyword evidence="8 11" id="KW-1133">Transmembrane helix</keyword>
<dbReference type="STRING" id="861298.SAMN04488136_12827"/>
<dbReference type="GO" id="GO:0015628">
    <property type="term" value="P:protein secretion by the type II secretion system"/>
    <property type="evidence" value="ECO:0007669"/>
    <property type="project" value="InterPro"/>
</dbReference>
<feature type="transmembrane region" description="Helical" evidence="11">
    <location>
        <begin position="21"/>
        <end position="40"/>
    </location>
</feature>
<dbReference type="EMBL" id="FNDD01000028">
    <property type="protein sequence ID" value="SDH76562.1"/>
    <property type="molecule type" value="Genomic_DNA"/>
</dbReference>
<comment type="function">
    <text evidence="10">Inner membrane component of the type II secretion system required for the energy-dependent secretion of extracellular factors such as proteases and toxins from the periplasm.</text>
</comment>
<accession>A0A1G8F373</accession>
<evidence type="ECO:0000256" key="1">
    <source>
        <dbReference type="ARBA" id="ARBA00004377"/>
    </source>
</evidence>
<organism evidence="12 13">
    <name type="scientific">Vibrio xiamenensis</name>
    <dbReference type="NCBI Taxonomy" id="861298"/>
    <lineage>
        <taxon>Bacteria</taxon>
        <taxon>Pseudomonadati</taxon>
        <taxon>Pseudomonadota</taxon>
        <taxon>Gammaproteobacteria</taxon>
        <taxon>Vibrionales</taxon>
        <taxon>Vibrionaceae</taxon>
        <taxon>Vibrio</taxon>
    </lineage>
</organism>
<dbReference type="Pfam" id="PF04612">
    <property type="entry name" value="T2SSM"/>
    <property type="match status" value="1"/>
</dbReference>
<dbReference type="InterPro" id="IPR007690">
    <property type="entry name" value="T2SS_GspM"/>
</dbReference>
<sequence length="163" mass="18768">MKNWIALARQWWSSITQREQRLLICGAILLVLGILYWGIWQPVAEQAKQAEQRAASEKQLLSWVKEQANTITELRAQGGKAFSNQPLNQIISSSARRFNVELVRVQPRGDMMQVWVQPMPFNRLIDWIAYLRVEQGVNAMFVDLDKGDKEGVVDVKRLQFSKG</sequence>
<evidence type="ECO:0000256" key="8">
    <source>
        <dbReference type="ARBA" id="ARBA00022989"/>
    </source>
</evidence>
<dbReference type="AlphaFoldDB" id="A0A1G8F373"/>
<dbReference type="RefSeq" id="WP_093277778.1">
    <property type="nucleotide sequence ID" value="NZ_FNDD01000028.1"/>
</dbReference>
<dbReference type="Gene3D" id="3.30.1360.100">
    <property type="entry name" value="General secretion pathway protein M, EpsM"/>
    <property type="match status" value="1"/>
</dbReference>
<keyword evidence="4 10" id="KW-1003">Cell membrane</keyword>
<evidence type="ECO:0000256" key="9">
    <source>
        <dbReference type="ARBA" id="ARBA00023136"/>
    </source>
</evidence>
<dbReference type="GO" id="GO:0015627">
    <property type="term" value="C:type II protein secretion system complex"/>
    <property type="evidence" value="ECO:0007669"/>
    <property type="project" value="InterPro"/>
</dbReference>
<evidence type="ECO:0000256" key="7">
    <source>
        <dbReference type="ARBA" id="ARBA00022927"/>
    </source>
</evidence>
<keyword evidence="9 10" id="KW-0472">Membrane</keyword>
<evidence type="ECO:0000256" key="6">
    <source>
        <dbReference type="ARBA" id="ARBA00022692"/>
    </source>
</evidence>
<name>A0A1G8F373_9VIBR</name>
<dbReference type="GO" id="GO:0005886">
    <property type="term" value="C:plasma membrane"/>
    <property type="evidence" value="ECO:0007669"/>
    <property type="project" value="UniProtKB-SubCell"/>
</dbReference>
<evidence type="ECO:0000256" key="2">
    <source>
        <dbReference type="ARBA" id="ARBA00010637"/>
    </source>
</evidence>
<comment type="similarity">
    <text evidence="2 10">Belongs to the GSP M family.</text>
</comment>
<keyword evidence="3 10" id="KW-0813">Transport</keyword>